<organism evidence="8">
    <name type="scientific">Fopius arisanus</name>
    <dbReference type="NCBI Taxonomy" id="64838"/>
    <lineage>
        <taxon>Eukaryota</taxon>
        <taxon>Metazoa</taxon>
        <taxon>Ecdysozoa</taxon>
        <taxon>Arthropoda</taxon>
        <taxon>Hexapoda</taxon>
        <taxon>Insecta</taxon>
        <taxon>Pterygota</taxon>
        <taxon>Neoptera</taxon>
        <taxon>Endopterygota</taxon>
        <taxon>Hymenoptera</taxon>
        <taxon>Apocrita</taxon>
        <taxon>Ichneumonoidea</taxon>
        <taxon>Braconidae</taxon>
        <taxon>Opiinae</taxon>
        <taxon>Fopius</taxon>
    </lineage>
</organism>
<keyword evidence="5" id="KW-0325">Glycoprotein</keyword>
<dbReference type="AlphaFoldDB" id="A0A0C9PIH0"/>
<evidence type="ECO:0000256" key="1">
    <source>
        <dbReference type="ARBA" id="ARBA00005964"/>
    </source>
</evidence>
<evidence type="ECO:0000256" key="2">
    <source>
        <dbReference type="ARBA" id="ARBA00022487"/>
    </source>
</evidence>
<sequence>MVEDVSGNKSHFVFKCCTDYSVKMRGLPAIVLLTLVTIIFAEEDVNPIVKTPLGKLRGTYKTSFNGRQFRAFEGIPYAKPPVGKLRFEPPQRFENWEGTLLAVRRESPCLQYSHVPMNPPERVEGAEDCLYLNVYSPTKSDSTELLPVIFYIHGGAFQFGEGSSNRPDYLMDRDLVMITTNYRLGPLGFLSTGDRVVPGNMGLKDQSMALRWVSENIKYFGGNPEKITLAGLSAGGVSVHYHYLSPLSRGLFHAGMSFSGTTLDCWSQTEKSVEKAKKLADILGCPTGNNEKMVNCLKNRPAKSIVQLVGNFMPWLYNPYTPFGPVVEEKSAHSFIHRPPIDIIENGEAADVPWLTTVTSEEGLYPAAEFVANAEHMDELDKNWDLIAPYLLDYNYTLPKSQHAKVAETMRQHYLDSKKINRDNSMPLIHMIGDRLFVVGGEKAAREMAKANRSPVWFYFYSYRGEFSLSDDYIRTKDNFGVAHGDDVFTVIRRDHEPWVSGSKSLEVQNTLLDIWTSFATNGSPKIGVKWPRLNPSEEALKYLHISGPQKLRIEENSNLGEKKFWGSIDFDENIPNEGFGKSRDEF</sequence>
<dbReference type="Gene3D" id="3.40.50.1820">
    <property type="entry name" value="alpha/beta hydrolase"/>
    <property type="match status" value="1"/>
</dbReference>
<protein>
    <recommendedName>
        <fullName evidence="6">Carboxylic ester hydrolase</fullName>
        <ecNumber evidence="6">3.1.1.-</ecNumber>
    </recommendedName>
</protein>
<dbReference type="SUPFAM" id="SSF53474">
    <property type="entry name" value="alpha/beta-Hydrolases"/>
    <property type="match status" value="1"/>
</dbReference>
<dbReference type="ESTHER" id="9hyme-a0a0c9pih0">
    <property type="family name" value="Carb_B_Arthropoda"/>
</dbReference>
<evidence type="ECO:0000256" key="5">
    <source>
        <dbReference type="ARBA" id="ARBA00023180"/>
    </source>
</evidence>
<dbReference type="PROSITE" id="PS00122">
    <property type="entry name" value="CARBOXYLESTERASE_B_1"/>
    <property type="match status" value="1"/>
</dbReference>
<dbReference type="InterPro" id="IPR002018">
    <property type="entry name" value="CarbesteraseB"/>
</dbReference>
<dbReference type="EMBL" id="GBYB01000728">
    <property type="protein sequence ID" value="JAG70495.1"/>
    <property type="molecule type" value="Transcribed_RNA"/>
</dbReference>
<feature type="domain" description="Carboxylesterase type B" evidence="7">
    <location>
        <begin position="46"/>
        <end position="566"/>
    </location>
</feature>
<proteinExistence type="inferred from homology"/>
<evidence type="ECO:0000313" key="8">
    <source>
        <dbReference type="EMBL" id="JAG70495.1"/>
    </source>
</evidence>
<comment type="similarity">
    <text evidence="1 6">Belongs to the type-B carboxylesterase/lipase family.</text>
</comment>
<name>A0A0C9PIH0_9HYME</name>
<dbReference type="PANTHER" id="PTHR43142">
    <property type="entry name" value="CARBOXYLIC ESTER HYDROLASE"/>
    <property type="match status" value="1"/>
</dbReference>
<dbReference type="InterPro" id="IPR019819">
    <property type="entry name" value="Carboxylesterase_B_CS"/>
</dbReference>
<dbReference type="CDD" id="cd00312">
    <property type="entry name" value="Esterase_lipase"/>
    <property type="match status" value="1"/>
</dbReference>
<reference evidence="8" key="1">
    <citation type="submission" date="2015-01" db="EMBL/GenBank/DDBJ databases">
        <title>Transcriptome Assembly of Fopius arisanus.</title>
        <authorList>
            <person name="Geib S."/>
        </authorList>
    </citation>
    <scope>NUCLEOTIDE SEQUENCE</scope>
</reference>
<dbReference type="PANTHER" id="PTHR43142:SF1">
    <property type="entry name" value="CARBOXYLIC ESTER HYDROLASE"/>
    <property type="match status" value="1"/>
</dbReference>
<dbReference type="InterPro" id="IPR019826">
    <property type="entry name" value="Carboxylesterase_B_AS"/>
</dbReference>
<dbReference type="GO" id="GO:0052689">
    <property type="term" value="F:carboxylic ester hydrolase activity"/>
    <property type="evidence" value="ECO:0007669"/>
    <property type="project" value="UniProtKB-KW"/>
</dbReference>
<keyword evidence="4" id="KW-1015">Disulfide bond</keyword>
<dbReference type="PROSITE" id="PS00941">
    <property type="entry name" value="CARBOXYLESTERASE_B_2"/>
    <property type="match status" value="1"/>
</dbReference>
<dbReference type="InterPro" id="IPR029058">
    <property type="entry name" value="AB_hydrolase_fold"/>
</dbReference>
<evidence type="ECO:0000259" key="7">
    <source>
        <dbReference type="Pfam" id="PF00135"/>
    </source>
</evidence>
<evidence type="ECO:0000256" key="4">
    <source>
        <dbReference type="ARBA" id="ARBA00023157"/>
    </source>
</evidence>
<dbReference type="EC" id="3.1.1.-" evidence="6"/>
<accession>A0A0C9PIH0</accession>
<keyword evidence="2" id="KW-0719">Serine esterase</keyword>
<evidence type="ECO:0000256" key="3">
    <source>
        <dbReference type="ARBA" id="ARBA00022801"/>
    </source>
</evidence>
<dbReference type="Pfam" id="PF00135">
    <property type="entry name" value="COesterase"/>
    <property type="match status" value="1"/>
</dbReference>
<evidence type="ECO:0000256" key="6">
    <source>
        <dbReference type="RuleBase" id="RU361235"/>
    </source>
</evidence>
<gene>
    <name evidence="8" type="primary">EST6_0</name>
    <name evidence="8" type="ORF">g.5878</name>
</gene>
<keyword evidence="3 6" id="KW-0378">Hydrolase</keyword>